<reference evidence="11 12" key="1">
    <citation type="journal article" date="2020" name="G3 (Bethesda)">
        <title>Draft Genome of the Common Snapping Turtle, Chelydra serpentina, a Model for Phenotypic Plasticity in Reptiles.</title>
        <authorList>
            <person name="Das D."/>
            <person name="Singh S.K."/>
            <person name="Bierstedt J."/>
            <person name="Erickson A."/>
            <person name="Galli G.L.J."/>
            <person name="Crossley D.A. 2nd"/>
            <person name="Rhen T."/>
        </authorList>
    </citation>
    <scope>NUCLEOTIDE SEQUENCE [LARGE SCALE GENOMIC DNA]</scope>
    <source>
        <strain evidence="11">KW</strain>
    </source>
</reference>
<dbReference type="Proteomes" id="UP000765507">
    <property type="component" value="Unassembled WGS sequence"/>
</dbReference>
<dbReference type="CDD" id="cd09274">
    <property type="entry name" value="RNase_HI_RT_Ty3"/>
    <property type="match status" value="1"/>
</dbReference>
<comment type="similarity">
    <text evidence="1">Belongs to the beta type-B retroviral polymerase family. HERV class-II K(HML-2) pol subfamily.</text>
</comment>
<feature type="region of interest" description="Disordered" evidence="9">
    <location>
        <begin position="332"/>
        <end position="356"/>
    </location>
</feature>
<dbReference type="InterPro" id="IPR051320">
    <property type="entry name" value="Viral_Replic_Matur_Polypro"/>
</dbReference>
<evidence type="ECO:0000313" key="12">
    <source>
        <dbReference type="Proteomes" id="UP000765507"/>
    </source>
</evidence>
<keyword evidence="8" id="KW-0695">RNA-directed DNA polymerase</keyword>
<comment type="caution">
    <text evidence="11">The sequence shown here is derived from an EMBL/GenBank/DDBJ whole genome shotgun (WGS) entry which is preliminary data.</text>
</comment>
<evidence type="ECO:0000259" key="10">
    <source>
        <dbReference type="PROSITE" id="PS50878"/>
    </source>
</evidence>
<evidence type="ECO:0000256" key="5">
    <source>
        <dbReference type="ARBA" id="ARBA00022722"/>
    </source>
</evidence>
<name>A0A8T1T8U9_CHESE</name>
<protein>
    <recommendedName>
        <fullName evidence="2">ribonuclease H</fullName>
        <ecNumber evidence="2">3.1.26.4</ecNumber>
    </recommendedName>
</protein>
<dbReference type="FunFam" id="3.30.70.270:FF:000003">
    <property type="entry name" value="Transposon Ty3-G Gag-Pol polyprotein"/>
    <property type="match status" value="1"/>
</dbReference>
<dbReference type="EC" id="3.1.26.4" evidence="2"/>
<dbReference type="Gene3D" id="3.10.10.10">
    <property type="entry name" value="HIV Type 1 Reverse Transcriptase, subunit A, domain 1"/>
    <property type="match status" value="1"/>
</dbReference>
<evidence type="ECO:0000256" key="3">
    <source>
        <dbReference type="ARBA" id="ARBA00022679"/>
    </source>
</evidence>
<dbReference type="EMBL" id="JAHGAV010000025">
    <property type="protein sequence ID" value="KAG6937367.1"/>
    <property type="molecule type" value="Genomic_DNA"/>
</dbReference>
<keyword evidence="12" id="KW-1185">Reference proteome</keyword>
<dbReference type="OrthoDB" id="9906959at2759"/>
<dbReference type="FunFam" id="3.30.70.270:FF:000115">
    <property type="entry name" value="Polyprotein of retroviral origin, putative"/>
    <property type="match status" value="1"/>
</dbReference>
<keyword evidence="3" id="KW-0808">Transferase</keyword>
<dbReference type="GO" id="GO:0004523">
    <property type="term" value="F:RNA-DNA hybrid ribonuclease activity"/>
    <property type="evidence" value="ECO:0007669"/>
    <property type="project" value="UniProtKB-EC"/>
</dbReference>
<evidence type="ECO:0000256" key="7">
    <source>
        <dbReference type="ARBA" id="ARBA00022801"/>
    </source>
</evidence>
<dbReference type="PROSITE" id="PS50878">
    <property type="entry name" value="RT_POL"/>
    <property type="match status" value="1"/>
</dbReference>
<dbReference type="SUPFAM" id="SSF56672">
    <property type="entry name" value="DNA/RNA polymerases"/>
    <property type="match status" value="1"/>
</dbReference>
<dbReference type="CDD" id="cd01647">
    <property type="entry name" value="RT_LTR"/>
    <property type="match status" value="1"/>
</dbReference>
<dbReference type="InterPro" id="IPR000477">
    <property type="entry name" value="RT_dom"/>
</dbReference>
<dbReference type="InterPro" id="IPR043128">
    <property type="entry name" value="Rev_trsase/Diguanyl_cyclase"/>
</dbReference>
<organism evidence="11 12">
    <name type="scientific">Chelydra serpentina</name>
    <name type="common">Snapping turtle</name>
    <name type="synonym">Testudo serpentina</name>
    <dbReference type="NCBI Taxonomy" id="8475"/>
    <lineage>
        <taxon>Eukaryota</taxon>
        <taxon>Metazoa</taxon>
        <taxon>Chordata</taxon>
        <taxon>Craniata</taxon>
        <taxon>Vertebrata</taxon>
        <taxon>Euteleostomi</taxon>
        <taxon>Archelosauria</taxon>
        <taxon>Testudinata</taxon>
        <taxon>Testudines</taxon>
        <taxon>Cryptodira</taxon>
        <taxon>Durocryptodira</taxon>
        <taxon>Americhelydia</taxon>
        <taxon>Chelydroidea</taxon>
        <taxon>Chelydridae</taxon>
        <taxon>Chelydra</taxon>
    </lineage>
</organism>
<feature type="domain" description="Reverse transcriptase" evidence="10">
    <location>
        <begin position="1"/>
        <end position="114"/>
    </location>
</feature>
<proteinExistence type="inferred from homology"/>
<evidence type="ECO:0000256" key="6">
    <source>
        <dbReference type="ARBA" id="ARBA00022759"/>
    </source>
</evidence>
<evidence type="ECO:0000256" key="2">
    <source>
        <dbReference type="ARBA" id="ARBA00012180"/>
    </source>
</evidence>
<keyword evidence="4" id="KW-0548">Nucleotidyltransferase</keyword>
<evidence type="ECO:0000256" key="4">
    <source>
        <dbReference type="ARBA" id="ARBA00022695"/>
    </source>
</evidence>
<keyword evidence="5" id="KW-0540">Nuclease</keyword>
<dbReference type="Pfam" id="PF00078">
    <property type="entry name" value="RVT_1"/>
    <property type="match status" value="1"/>
</dbReference>
<evidence type="ECO:0000313" key="11">
    <source>
        <dbReference type="EMBL" id="KAG6937367.1"/>
    </source>
</evidence>
<dbReference type="InterPro" id="IPR041373">
    <property type="entry name" value="RT_RNaseH"/>
</dbReference>
<dbReference type="PANTHER" id="PTHR33064:SF29">
    <property type="entry name" value="PEPTIDASE A2 DOMAIN-CONTAINING PROTEIN-RELATED"/>
    <property type="match status" value="1"/>
</dbReference>
<evidence type="ECO:0000256" key="1">
    <source>
        <dbReference type="ARBA" id="ARBA00010879"/>
    </source>
</evidence>
<sequence length="356" mass="39900">MDLTKGYWQVPLDADARLKSAFITPLGLYEFLTLPFGLKGAPATFQRLVDRLLKGMESFAVAYIDDICVFSQTWEDHVSQVKQVLDRLREAGLTVKAEKCKVGMAEVSYLGHRVGSGHLKPEPAKVEVIRDWPAPQTKKQVQAFIGMAGYYRRFVPHFSAIATPITELCKKGKPDKVVWTEECQRALCALKEALIRGPVLANPDFDKPFLVFTDASDMGLGAVLMQEDETGQRHPIVYLSKKLLPREQNYVAIEKECLAMVWALKKLEPYLFGRHFTVYTDHSPLTWLHQIKGANAKLLRWSLLLQDYDMDVVHVKGSANLIADALSRRGGPELPQATGQSDPAQFSLEGGRDVTE</sequence>
<dbReference type="Pfam" id="PF17917">
    <property type="entry name" value="RT_RNaseH"/>
    <property type="match status" value="1"/>
</dbReference>
<dbReference type="GO" id="GO:0003964">
    <property type="term" value="F:RNA-directed DNA polymerase activity"/>
    <property type="evidence" value="ECO:0007669"/>
    <property type="project" value="UniProtKB-KW"/>
</dbReference>
<evidence type="ECO:0000256" key="8">
    <source>
        <dbReference type="ARBA" id="ARBA00022918"/>
    </source>
</evidence>
<dbReference type="AlphaFoldDB" id="A0A8T1T8U9"/>
<keyword evidence="6" id="KW-0255">Endonuclease</keyword>
<accession>A0A8T1T8U9</accession>
<dbReference type="Gene3D" id="3.30.70.270">
    <property type="match status" value="2"/>
</dbReference>
<dbReference type="InterPro" id="IPR043502">
    <property type="entry name" value="DNA/RNA_pol_sf"/>
</dbReference>
<keyword evidence="7" id="KW-0378">Hydrolase</keyword>
<dbReference type="PANTHER" id="PTHR33064">
    <property type="entry name" value="POL PROTEIN"/>
    <property type="match status" value="1"/>
</dbReference>
<evidence type="ECO:0000256" key="9">
    <source>
        <dbReference type="SAM" id="MobiDB-lite"/>
    </source>
</evidence>
<gene>
    <name evidence="11" type="ORF">G0U57_010025</name>
</gene>